<dbReference type="PANTHER" id="PTHR43585">
    <property type="entry name" value="FUMIPYRROLE BIOSYNTHESIS PROTEIN C"/>
    <property type="match status" value="1"/>
</dbReference>
<feature type="domain" description="ATP-grasp" evidence="5">
    <location>
        <begin position="699"/>
        <end position="909"/>
    </location>
</feature>
<evidence type="ECO:0000259" key="5">
    <source>
        <dbReference type="PROSITE" id="PS50975"/>
    </source>
</evidence>
<evidence type="ECO:0000256" key="1">
    <source>
        <dbReference type="ARBA" id="ARBA00022598"/>
    </source>
</evidence>
<reference evidence="6 7" key="1">
    <citation type="journal article" date="2023" name="Commun. Biol.">
        <title>Genome analysis of Parmales, the sister group of diatoms, reveals the evolutionary specialization of diatoms from phago-mixotrophs to photoautotrophs.</title>
        <authorList>
            <person name="Ban H."/>
            <person name="Sato S."/>
            <person name="Yoshikawa S."/>
            <person name="Yamada K."/>
            <person name="Nakamura Y."/>
            <person name="Ichinomiya M."/>
            <person name="Sato N."/>
            <person name="Blanc-Mathieu R."/>
            <person name="Endo H."/>
            <person name="Kuwata A."/>
            <person name="Ogata H."/>
        </authorList>
    </citation>
    <scope>NUCLEOTIDE SEQUENCE [LARGE SCALE GENOMIC DNA]</scope>
</reference>
<comment type="caution">
    <text evidence="6">The sequence shown here is derived from an EMBL/GenBank/DDBJ whole genome shotgun (WGS) entry which is preliminary data.</text>
</comment>
<evidence type="ECO:0000256" key="2">
    <source>
        <dbReference type="ARBA" id="ARBA00022741"/>
    </source>
</evidence>
<evidence type="ECO:0000256" key="3">
    <source>
        <dbReference type="ARBA" id="ARBA00022840"/>
    </source>
</evidence>
<dbReference type="Proteomes" id="UP001165060">
    <property type="component" value="Unassembled WGS sequence"/>
</dbReference>
<dbReference type="Pfam" id="PF13535">
    <property type="entry name" value="ATP-grasp_4"/>
    <property type="match status" value="2"/>
</dbReference>
<accession>A0ABQ6N825</accession>
<dbReference type="InterPro" id="IPR011761">
    <property type="entry name" value="ATP-grasp"/>
</dbReference>
<keyword evidence="1" id="KW-0436">Ligase</keyword>
<protein>
    <recommendedName>
        <fullName evidence="5">ATP-grasp domain-containing protein</fullName>
    </recommendedName>
</protein>
<evidence type="ECO:0000313" key="7">
    <source>
        <dbReference type="Proteomes" id="UP001165060"/>
    </source>
</evidence>
<dbReference type="PANTHER" id="PTHR43585:SF2">
    <property type="entry name" value="ATP-GRASP ENZYME FSQD"/>
    <property type="match status" value="1"/>
</dbReference>
<sequence length="1013" mass="111017">MSSSATGPNLMRTYSFDDRATSSSSSSFHHDPGFKPLQKAWTMLNPPTYLPSAAAEFDYSDVLYRQHFNTTNVPKGLLKKNFSLEGMRGSWVKSSLPPSSSTLPPPPSSRSRCVIVVDCFSTGAMVAHKALENGLKVIRVDSFDNPELAAMVASGMRTDYSAFLTYKGDDPNFTPEAALSVLQTTINSVCDKDELEVVAVIAGAETGVELADRLSEAISFVPNSQVVTNGSNGTEARRNKYDMGEKVRNAGVRAVMQCRATTWGEIKTFLDEWQPCPYNVIVKPMESAGSDDVTLCHSETEVQAAFGNIMGKVNSLGCVNEGVLVQEYLQGTEYVVDTVSHGGKHKVIALWEYDRRPTNGAGFVLHGQRLMTADEPRAQELMAYMYTVLDALGIKNGPGHGEVKWFQDAPVLVEVGSRCHGAEGMWIPICNEVVGYNQVSATLDAYTNTDLFLGPTIYHPTPSDRLAYGAAKYLLSHVGGTFKGYNQENIDEIKAMSSFRALELFMTEGKELKPTIDCFTWCGYVLMANKDEAVLNSDYARLEEMCLTAELYEYTPHPGSSDVGAPTPAVVVVDPFSTGAVLAADCYKRGYPVICVYSASLSSMENLVNLVPKGLELHFAAVIGQRDGLDDDANRGAIFTAGEIMRVASEKNFDVVACMAGAETGVQLCDRVSEKLGLRTNGGEGTEARRNKYLMCEKIRAYKGAGAPVRAVKQVIGFSYEADVKQWLADSGLDMWIVKPVESAGSDDVKLCRSPKEVEDHCNHILGKLNGLGAQNDGVLVQEFLGGDEYVVDTVSRDGVSKCTAIWKYHKEAVNGHTAPLVYFGQKTLVIEEEENSAELRAIVDYQKVVIAALGIRNGPAHAEVKIDKGTPCLIEVGARCHGAEGCWRGIAKESHGFDQITGTCAAYLDEEEFAKIPDVPAKHMKFPRCVFIVSFQKGVLKEINRDMMKEILNFQSYKESEMFVQAGKMVMPTTDCFTFVGNVMLCHESLEVVDREYARIREMEKTGFLVFE</sequence>
<dbReference type="PROSITE" id="PS50975">
    <property type="entry name" value="ATP_GRASP"/>
    <property type="match status" value="2"/>
</dbReference>
<dbReference type="SUPFAM" id="SSF56059">
    <property type="entry name" value="Glutathione synthetase ATP-binding domain-like"/>
    <property type="match status" value="2"/>
</dbReference>
<keyword evidence="2 4" id="KW-0547">Nucleotide-binding</keyword>
<proteinExistence type="predicted"/>
<feature type="domain" description="ATP-grasp" evidence="5">
    <location>
        <begin position="244"/>
        <end position="447"/>
    </location>
</feature>
<evidence type="ECO:0000256" key="4">
    <source>
        <dbReference type="PROSITE-ProRule" id="PRU00409"/>
    </source>
</evidence>
<dbReference type="InterPro" id="IPR052032">
    <property type="entry name" value="ATP-dep_AA_Ligase"/>
</dbReference>
<dbReference type="Gene3D" id="3.30.470.20">
    <property type="entry name" value="ATP-grasp fold, B domain"/>
    <property type="match status" value="2"/>
</dbReference>
<keyword evidence="3 4" id="KW-0067">ATP-binding</keyword>
<gene>
    <name evidence="6" type="ORF">TeGR_g14251</name>
</gene>
<dbReference type="EMBL" id="BRYB01001083">
    <property type="protein sequence ID" value="GMI42671.1"/>
    <property type="molecule type" value="Genomic_DNA"/>
</dbReference>
<organism evidence="6 7">
    <name type="scientific">Tetraparma gracilis</name>
    <dbReference type="NCBI Taxonomy" id="2962635"/>
    <lineage>
        <taxon>Eukaryota</taxon>
        <taxon>Sar</taxon>
        <taxon>Stramenopiles</taxon>
        <taxon>Ochrophyta</taxon>
        <taxon>Bolidophyceae</taxon>
        <taxon>Parmales</taxon>
        <taxon>Triparmaceae</taxon>
        <taxon>Tetraparma</taxon>
    </lineage>
</organism>
<dbReference type="NCBIfam" id="NF005543">
    <property type="entry name" value="PRK07206.1"/>
    <property type="match status" value="1"/>
</dbReference>
<keyword evidence="7" id="KW-1185">Reference proteome</keyword>
<evidence type="ECO:0000313" key="6">
    <source>
        <dbReference type="EMBL" id="GMI42671.1"/>
    </source>
</evidence>
<name>A0ABQ6N825_9STRA</name>